<sequence length="36" mass="4561">MEISMDIYNVVMKWRILIRLHIKDKWMKILCYFCLI</sequence>
<evidence type="ECO:0000313" key="1">
    <source>
        <dbReference type="EMBL" id="EDP36115.1"/>
    </source>
</evidence>
<gene>
    <name evidence="1" type="ORF">Bm1_17885</name>
</gene>
<organism evidence="1">
    <name type="scientific">Brugia malayi</name>
    <name type="common">Filarial nematode worm</name>
    <dbReference type="NCBI Taxonomy" id="6279"/>
    <lineage>
        <taxon>Eukaryota</taxon>
        <taxon>Metazoa</taxon>
        <taxon>Ecdysozoa</taxon>
        <taxon>Nematoda</taxon>
        <taxon>Chromadorea</taxon>
        <taxon>Rhabditida</taxon>
        <taxon>Spirurina</taxon>
        <taxon>Spiruromorpha</taxon>
        <taxon>Filarioidea</taxon>
        <taxon>Onchocercidae</taxon>
        <taxon>Brugia</taxon>
    </lineage>
</organism>
<reference evidence="1" key="1">
    <citation type="journal article" date="2007" name="Science">
        <title>Draft genome of the filarial nematode parasite Brugia malayi.</title>
        <authorList>
            <person name="Ghedin E."/>
            <person name="Wang S."/>
            <person name="Spiro D."/>
            <person name="Caler E."/>
            <person name="Zhao Q."/>
            <person name="Crabtree J."/>
            <person name="Allen J.E."/>
            <person name="Delcher A.L."/>
            <person name="Guiliano D.B."/>
            <person name="Miranda-Saavedra D."/>
            <person name="Angiuoli S.V."/>
            <person name="Creasy T."/>
            <person name="Amedeo P."/>
            <person name="Haas B."/>
            <person name="El-Sayed N.M."/>
            <person name="Wortman J.R."/>
            <person name="Feldblyum T."/>
            <person name="Tallon L."/>
            <person name="Schatz M."/>
            <person name="Shumway M."/>
            <person name="Koo H."/>
            <person name="Salzberg S.L."/>
            <person name="Schobel S."/>
            <person name="Pertea M."/>
            <person name="Pop M."/>
            <person name="White O."/>
            <person name="Barton G.J."/>
            <person name="Carlow C.K."/>
            <person name="Crawford M.J."/>
            <person name="Daub J."/>
            <person name="Dimmic M.W."/>
            <person name="Estes C.F."/>
            <person name="Foster J.M."/>
            <person name="Ganatra M."/>
            <person name="Gregory W.F."/>
            <person name="Johnson N.M."/>
            <person name="Jin J."/>
            <person name="Komuniecki R."/>
            <person name="Korf I."/>
            <person name="Kumar S."/>
            <person name="Laney S."/>
            <person name="Li B.W."/>
            <person name="Li W."/>
            <person name="Lindblom T.H."/>
            <person name="Lustigman S."/>
            <person name="Ma D."/>
            <person name="Maina C.V."/>
            <person name="Martin D.M."/>
            <person name="McCarter J.P."/>
            <person name="McReynolds L."/>
            <person name="Mitreva M."/>
            <person name="Nutman T.B."/>
            <person name="Parkinson J."/>
            <person name="Peregrin-Alvarez J.M."/>
            <person name="Poole C."/>
            <person name="Ren Q."/>
            <person name="Saunders L."/>
            <person name="Sluder A.E."/>
            <person name="Smith K."/>
            <person name="Stanke M."/>
            <person name="Unnasch T.R."/>
            <person name="Ware J."/>
            <person name="Wei A.D."/>
            <person name="Weil G."/>
            <person name="Williams D.J."/>
            <person name="Zhang Y."/>
            <person name="Williams S.A."/>
            <person name="Fraser-Liggett C."/>
            <person name="Slatko B."/>
            <person name="Blaxter M.L."/>
            <person name="Scott A.L."/>
        </authorList>
    </citation>
    <scope>NUCLEOTIDE SEQUENCE [LARGE SCALE GENOMIC DNA]</scope>
</reference>
<proteinExistence type="predicted"/>
<name>A8P6V6_BRUMA</name>
<dbReference type="AlphaFoldDB" id="A8P6V6"/>
<accession>A8P6V6</accession>
<protein>
    <submittedName>
        <fullName evidence="1">Uncharacterized protein</fullName>
    </submittedName>
</protein>
<dbReference type="EMBL" id="DS238770">
    <property type="protein sequence ID" value="EDP36115.1"/>
    <property type="molecule type" value="Genomic_DNA"/>
</dbReference>